<name>A0A2D0KZX2_9GAMM</name>
<protein>
    <submittedName>
        <fullName evidence="1">Uncharacterized protein</fullName>
    </submittedName>
</protein>
<dbReference type="Proteomes" id="UP000221101">
    <property type="component" value="Unassembled WGS sequence"/>
</dbReference>
<dbReference type="OrthoDB" id="6684064at2"/>
<evidence type="ECO:0000313" key="2">
    <source>
        <dbReference type="Proteomes" id="UP000221101"/>
    </source>
</evidence>
<dbReference type="EMBL" id="NJCX01000040">
    <property type="protein sequence ID" value="PHM68855.1"/>
    <property type="molecule type" value="Genomic_DNA"/>
</dbReference>
<sequence length="103" mass="12210">MIKPVPREHGEFGFWSHPDFYPTNESNEWNAAELVYWLKKNKLIIKTVWLRDDNPWIFERFNSGIYDVHDWNPTPPAGAGWFLVSIHDSEDSPVCVWVRHLSQ</sequence>
<gene>
    <name evidence="1" type="ORF">Xkoz_03623</name>
</gene>
<dbReference type="AlphaFoldDB" id="A0A2D0KZX2"/>
<keyword evidence="2" id="KW-1185">Reference proteome</keyword>
<evidence type="ECO:0000313" key="1">
    <source>
        <dbReference type="EMBL" id="PHM68855.1"/>
    </source>
</evidence>
<proteinExistence type="predicted"/>
<accession>A0A2D0KZX2</accession>
<dbReference type="RefSeq" id="WP_099143349.1">
    <property type="nucleotide sequence ID" value="NZ_CAWNOR010000076.1"/>
</dbReference>
<organism evidence="1 2">
    <name type="scientific">Xenorhabdus kozodoii</name>
    <dbReference type="NCBI Taxonomy" id="351676"/>
    <lineage>
        <taxon>Bacteria</taxon>
        <taxon>Pseudomonadati</taxon>
        <taxon>Pseudomonadota</taxon>
        <taxon>Gammaproteobacteria</taxon>
        <taxon>Enterobacterales</taxon>
        <taxon>Morganellaceae</taxon>
        <taxon>Xenorhabdus</taxon>
    </lineage>
</organism>
<comment type="caution">
    <text evidence="1">The sequence shown here is derived from an EMBL/GenBank/DDBJ whole genome shotgun (WGS) entry which is preliminary data.</text>
</comment>
<reference evidence="1 2" key="1">
    <citation type="journal article" date="2017" name="Nat. Microbiol.">
        <title>Natural product diversity associated with the nematode symbionts Photorhabdus and Xenorhabdus.</title>
        <authorList>
            <person name="Tobias N.J."/>
            <person name="Wolff H."/>
            <person name="Djahanschiri B."/>
            <person name="Grundmann F."/>
            <person name="Kronenwerth M."/>
            <person name="Shi Y.M."/>
            <person name="Simonyi S."/>
            <person name="Grun P."/>
            <person name="Shapiro-Ilan D."/>
            <person name="Pidot S.J."/>
            <person name="Stinear T.P."/>
            <person name="Ebersberger I."/>
            <person name="Bode H.B."/>
        </authorList>
    </citation>
    <scope>NUCLEOTIDE SEQUENCE [LARGE SCALE GENOMIC DNA]</scope>
    <source>
        <strain evidence="1 2">DSM 17907</strain>
    </source>
</reference>